<dbReference type="Gene3D" id="1.10.8.10">
    <property type="entry name" value="DNA helicase RuvA subunit, C-terminal domain"/>
    <property type="match status" value="1"/>
</dbReference>
<dbReference type="Proteomes" id="UP000000267">
    <property type="component" value="Unassembled WGS sequence"/>
</dbReference>
<dbReference type="GO" id="GO:0034389">
    <property type="term" value="P:lipid droplet organization"/>
    <property type="evidence" value="ECO:0007669"/>
    <property type="project" value="EnsemblFungi"/>
</dbReference>
<evidence type="ECO:0000256" key="1">
    <source>
        <dbReference type="SAM" id="Coils"/>
    </source>
</evidence>
<feature type="domain" description="UBX" evidence="3">
    <location>
        <begin position="461"/>
        <end position="492"/>
    </location>
</feature>
<name>A7TJ90_VANPO</name>
<dbReference type="OMA" id="FYMFIEL"/>
<dbReference type="GO" id="GO:0005811">
    <property type="term" value="C:lipid droplet"/>
    <property type="evidence" value="ECO:0007669"/>
    <property type="project" value="EnsemblFungi"/>
</dbReference>
<dbReference type="GO" id="GO:0072671">
    <property type="term" value="P:mitochondria-associated ubiquitin-dependent protein catabolic process"/>
    <property type="evidence" value="ECO:0007669"/>
    <property type="project" value="EnsemblFungi"/>
</dbReference>
<dbReference type="GO" id="GO:0030674">
    <property type="term" value="F:protein-macromolecule adaptor activity"/>
    <property type="evidence" value="ECO:0007669"/>
    <property type="project" value="EnsemblFungi"/>
</dbReference>
<dbReference type="AlphaFoldDB" id="A7TJ90"/>
<sequence length="626" mass="72059">MPVVKYKDQEFHLSHDEEDKLNQFQMISSFPEDELPQIIKLLRNHGWSLEPALGRYFDGTWKDSFNMVDPEMTAVPPTIPDRIPTPTPPSLPPVIPNAGPFRNDIIRDPFMFENITNSLVPSLPIVNALPNNFKDKYRHVGLQNKSDDIWNIGNDGNPIIAILFFLPKLLIKIGGGLLSLIWTIITFGFNSHLNDSDRVVAIPKKPSENSKSIELVLTELLDDETNLSRVKNLVINQISFNEALTACKEEFKYILVIIIGETSEVDTEIVDKNSQLFIKKILSNDDVLSKLESMKDDMLIYLHQASELEPWLVCKNMKIKYTPECLLIGNVLNSTGSLNGITRPSVLAKIRVTTIKKFLNSLTVTVDRFNPELVVSRTEMEELKLARQLKQMQNDAYEESLKLDRKKEEEKKKAVELAEKQLIEEEQRQRQIKINETLKHLKWLKKCIEIIQEQNTHTIDTNEKIATLQIRTSKGTRMIKKFKPTTTLHSIYLHVGCHLYLDNYSSDKDELTRSIVDMVESHMDNEALLCFKDNDIDKEDLELDSVLDLIKSEIIKLKVPDEKLTDIDFDFELVSPFPRFNVPTDKKVSVKEVKELWPNGSLLVEEIIEDNDDEDEDDDYDEKKQD</sequence>
<dbReference type="SMART" id="SM00166">
    <property type="entry name" value="UBX"/>
    <property type="match status" value="1"/>
</dbReference>
<dbReference type="PANTHER" id="PTHR23322:SF1">
    <property type="entry name" value="FAS-ASSOCIATED FACTOR 2"/>
    <property type="match status" value="1"/>
</dbReference>
<dbReference type="KEGG" id="vpo:Kpol_1004p33"/>
<dbReference type="PROSITE" id="PS50033">
    <property type="entry name" value="UBX"/>
    <property type="match status" value="1"/>
</dbReference>
<dbReference type="Gene3D" id="3.10.20.90">
    <property type="entry name" value="Phosphatidylinositol 3-kinase Catalytic Subunit, Chain A, domain 1"/>
    <property type="match status" value="1"/>
</dbReference>
<reference evidence="4 5" key="1">
    <citation type="journal article" date="2007" name="Proc. Natl. Acad. Sci. U.S.A.">
        <title>Independent sorting-out of thousands of duplicated gene pairs in two yeast species descended from a whole-genome duplication.</title>
        <authorList>
            <person name="Scannell D.R."/>
            <person name="Frank A.C."/>
            <person name="Conant G.C."/>
            <person name="Byrne K.P."/>
            <person name="Woolfit M."/>
            <person name="Wolfe K.H."/>
        </authorList>
    </citation>
    <scope>NUCLEOTIDE SEQUENCE [LARGE SCALE GENOMIC DNA]</scope>
    <source>
        <strain evidence="5">ATCC 22028 / DSM 70294 / BCRC 21397 / CBS 2163 / NBRC 10782 / NRRL Y-8283 / UCD 57-17</strain>
    </source>
</reference>
<dbReference type="STRING" id="436907.A7TJ90"/>
<dbReference type="RefSeq" id="XP_001645517.1">
    <property type="nucleotide sequence ID" value="XM_001645467.1"/>
</dbReference>
<dbReference type="GO" id="GO:0036503">
    <property type="term" value="P:ERAD pathway"/>
    <property type="evidence" value="ECO:0007669"/>
    <property type="project" value="EnsemblFungi"/>
</dbReference>
<dbReference type="HOGENOM" id="CLU_414514_0_0_1"/>
<dbReference type="InterPro" id="IPR029071">
    <property type="entry name" value="Ubiquitin-like_domsf"/>
</dbReference>
<dbReference type="Pfam" id="PF14555">
    <property type="entry name" value="UBA_4"/>
    <property type="match status" value="1"/>
</dbReference>
<dbReference type="FunCoup" id="A7TJ90">
    <property type="interactions" value="157"/>
</dbReference>
<organism evidence="5">
    <name type="scientific">Vanderwaltozyma polyspora (strain ATCC 22028 / DSM 70294 / BCRC 21397 / CBS 2163 / NBRC 10782 / NRRL Y-8283 / UCD 57-17)</name>
    <name type="common">Kluyveromyces polysporus</name>
    <dbReference type="NCBI Taxonomy" id="436907"/>
    <lineage>
        <taxon>Eukaryota</taxon>
        <taxon>Fungi</taxon>
        <taxon>Dikarya</taxon>
        <taxon>Ascomycota</taxon>
        <taxon>Saccharomycotina</taxon>
        <taxon>Saccharomycetes</taxon>
        <taxon>Saccharomycetales</taxon>
        <taxon>Saccharomycetaceae</taxon>
        <taxon>Vanderwaltozyma</taxon>
    </lineage>
</organism>
<evidence type="ECO:0000313" key="5">
    <source>
        <dbReference type="Proteomes" id="UP000000267"/>
    </source>
</evidence>
<dbReference type="GO" id="GO:0000837">
    <property type="term" value="C:Doa10p ubiquitin ligase complex"/>
    <property type="evidence" value="ECO:0007669"/>
    <property type="project" value="EnsemblFungi"/>
</dbReference>
<dbReference type="GeneID" id="5545898"/>
<feature type="coiled-coil region" evidence="1">
    <location>
        <begin position="375"/>
        <end position="435"/>
    </location>
</feature>
<dbReference type="EMBL" id="DS480400">
    <property type="protein sequence ID" value="EDO17659.1"/>
    <property type="molecule type" value="Genomic_DNA"/>
</dbReference>
<dbReference type="GO" id="GO:0034982">
    <property type="term" value="P:mitochondrial protein processing"/>
    <property type="evidence" value="ECO:0007669"/>
    <property type="project" value="EnsemblFungi"/>
</dbReference>
<keyword evidence="5" id="KW-1185">Reference proteome</keyword>
<dbReference type="GO" id="GO:0005886">
    <property type="term" value="C:plasma membrane"/>
    <property type="evidence" value="ECO:0007669"/>
    <property type="project" value="EnsemblFungi"/>
</dbReference>
<dbReference type="PhylomeDB" id="A7TJ90"/>
<dbReference type="GO" id="GO:0043130">
    <property type="term" value="F:ubiquitin binding"/>
    <property type="evidence" value="ECO:0007669"/>
    <property type="project" value="TreeGrafter"/>
</dbReference>
<dbReference type="InterPro" id="IPR001012">
    <property type="entry name" value="UBX_dom"/>
</dbReference>
<dbReference type="Pfam" id="PF00789">
    <property type="entry name" value="UBX"/>
    <property type="match status" value="1"/>
</dbReference>
<feature type="compositionally biased region" description="Acidic residues" evidence="2">
    <location>
        <begin position="607"/>
        <end position="620"/>
    </location>
</feature>
<accession>A7TJ90</accession>
<gene>
    <name evidence="4" type="ORF">Kpol_1004p33</name>
</gene>
<dbReference type="OrthoDB" id="1026733at2759"/>
<evidence type="ECO:0000259" key="3">
    <source>
        <dbReference type="PROSITE" id="PS50033"/>
    </source>
</evidence>
<dbReference type="GO" id="GO:0005739">
    <property type="term" value="C:mitochondrion"/>
    <property type="evidence" value="ECO:0007669"/>
    <property type="project" value="GOC"/>
</dbReference>
<dbReference type="PANTHER" id="PTHR23322">
    <property type="entry name" value="FAS-ASSOCIATED PROTEIN"/>
    <property type="match status" value="1"/>
</dbReference>
<dbReference type="InParanoid" id="A7TJ90"/>
<keyword evidence="1" id="KW-0175">Coiled coil</keyword>
<dbReference type="GO" id="GO:0000839">
    <property type="term" value="C:Hrd1p ubiquitin ligase ERAD-L complex"/>
    <property type="evidence" value="ECO:0007669"/>
    <property type="project" value="EnsemblFungi"/>
</dbReference>
<dbReference type="SUPFAM" id="SSF54236">
    <property type="entry name" value="Ubiquitin-like"/>
    <property type="match status" value="1"/>
</dbReference>
<evidence type="ECO:0000256" key="2">
    <source>
        <dbReference type="SAM" id="MobiDB-lite"/>
    </source>
</evidence>
<proteinExistence type="predicted"/>
<protein>
    <recommendedName>
        <fullName evidence="3">UBX domain-containing protein</fullName>
    </recommendedName>
</protein>
<evidence type="ECO:0000313" key="4">
    <source>
        <dbReference type="EMBL" id="EDO17659.1"/>
    </source>
</evidence>
<dbReference type="eggNOG" id="KOG1363">
    <property type="taxonomic scope" value="Eukaryota"/>
</dbReference>
<feature type="region of interest" description="Disordered" evidence="2">
    <location>
        <begin position="607"/>
        <end position="626"/>
    </location>
</feature>
<dbReference type="InterPro" id="IPR050730">
    <property type="entry name" value="UBX_domain-protein"/>
</dbReference>